<protein>
    <submittedName>
        <fullName evidence="2">Uncharacterized protein</fullName>
    </submittedName>
</protein>
<dbReference type="AlphaFoldDB" id="A0A495XRU3"/>
<evidence type="ECO:0000256" key="1">
    <source>
        <dbReference type="SAM" id="MobiDB-lite"/>
    </source>
</evidence>
<evidence type="ECO:0000313" key="2">
    <source>
        <dbReference type="EMBL" id="RKT74388.1"/>
    </source>
</evidence>
<dbReference type="OrthoDB" id="3359627at2"/>
<accession>A0A495XRU3</accession>
<reference evidence="2 3" key="1">
    <citation type="submission" date="2018-10" db="EMBL/GenBank/DDBJ databases">
        <title>Sequencing the genomes of 1000 actinobacteria strains.</title>
        <authorList>
            <person name="Klenk H.-P."/>
        </authorList>
    </citation>
    <scope>NUCLEOTIDE SEQUENCE [LARGE SCALE GENOMIC DNA]</scope>
    <source>
        <strain evidence="2 3">DSM 43911</strain>
    </source>
</reference>
<organism evidence="2 3">
    <name type="scientific">Saccharothrix variisporea</name>
    <dbReference type="NCBI Taxonomy" id="543527"/>
    <lineage>
        <taxon>Bacteria</taxon>
        <taxon>Bacillati</taxon>
        <taxon>Actinomycetota</taxon>
        <taxon>Actinomycetes</taxon>
        <taxon>Pseudonocardiales</taxon>
        <taxon>Pseudonocardiaceae</taxon>
        <taxon>Saccharothrix</taxon>
    </lineage>
</organism>
<gene>
    <name evidence="2" type="ORF">DFJ66_7737</name>
</gene>
<dbReference type="RefSeq" id="WP_147459480.1">
    <property type="nucleotide sequence ID" value="NZ_JBIUBA010000003.1"/>
</dbReference>
<name>A0A495XRU3_9PSEU</name>
<keyword evidence="3" id="KW-1185">Reference proteome</keyword>
<proteinExistence type="predicted"/>
<dbReference type="Proteomes" id="UP000272729">
    <property type="component" value="Unassembled WGS sequence"/>
</dbReference>
<evidence type="ECO:0000313" key="3">
    <source>
        <dbReference type="Proteomes" id="UP000272729"/>
    </source>
</evidence>
<dbReference type="EMBL" id="RBXR01000001">
    <property type="protein sequence ID" value="RKT74388.1"/>
    <property type="molecule type" value="Genomic_DNA"/>
</dbReference>
<feature type="region of interest" description="Disordered" evidence="1">
    <location>
        <begin position="194"/>
        <end position="217"/>
    </location>
</feature>
<sequence>MAAAVVVVAAGAIAGIAVAVGAGWAWLAAGAGAIAVGLLKDWLKSGTAAAYQHIANPLVVTVEVPAGQVVVDRSTGEHVPVSGHQVSVLVQTRSSQAVVLRDMRVVVERRRPPGPGLPAVAAGALSRRQFEMDLDQREPVLRPEDGGTPEFPYKVAAGDPELFTVTARTTADEVWWWLELDWRYGLRTGTERIGRDGKPFRTAPVPPNTARADGGAG</sequence>
<comment type="caution">
    <text evidence="2">The sequence shown here is derived from an EMBL/GenBank/DDBJ whole genome shotgun (WGS) entry which is preliminary data.</text>
</comment>